<dbReference type="RefSeq" id="WP_272095300.1">
    <property type="nucleotide sequence ID" value="NZ_JAQNDK010000001.1"/>
</dbReference>
<keyword evidence="2" id="KW-1185">Reference proteome</keyword>
<protein>
    <recommendedName>
        <fullName evidence="3">Transposase</fullName>
    </recommendedName>
</protein>
<dbReference type="Proteomes" id="UP001217485">
    <property type="component" value="Unassembled WGS sequence"/>
</dbReference>
<evidence type="ECO:0000313" key="2">
    <source>
        <dbReference type="Proteomes" id="UP001217485"/>
    </source>
</evidence>
<evidence type="ECO:0000313" key="1">
    <source>
        <dbReference type="EMBL" id="MDC0678477.1"/>
    </source>
</evidence>
<sequence>MTATELAREVKIPQPTLSKWHALSQAVMPQGGTPNDLKQLAGPVRSAGDKVRIVPAAERLSDNELGALLRR</sequence>
<dbReference type="EMBL" id="JAQNDK010000001">
    <property type="protein sequence ID" value="MDC0678477.1"/>
    <property type="molecule type" value="Genomic_DNA"/>
</dbReference>
<evidence type="ECO:0008006" key="3">
    <source>
        <dbReference type="Google" id="ProtNLM"/>
    </source>
</evidence>
<name>A0ABT5BWM1_9BACT</name>
<gene>
    <name evidence="1" type="ORF">POL72_12105</name>
</gene>
<accession>A0ABT5BWM1</accession>
<proteinExistence type="predicted"/>
<organism evidence="1 2">
    <name type="scientific">Sorangium atrum</name>
    <dbReference type="NCBI Taxonomy" id="2995308"/>
    <lineage>
        <taxon>Bacteria</taxon>
        <taxon>Pseudomonadati</taxon>
        <taxon>Myxococcota</taxon>
        <taxon>Polyangia</taxon>
        <taxon>Polyangiales</taxon>
        <taxon>Polyangiaceae</taxon>
        <taxon>Sorangium</taxon>
    </lineage>
</organism>
<reference evidence="1 2" key="1">
    <citation type="submission" date="2023-01" db="EMBL/GenBank/DDBJ databases">
        <title>Minimal conservation of predation-associated metabolite biosynthetic gene clusters underscores biosynthetic potential of Myxococcota including descriptions for ten novel species: Archangium lansinium sp. nov., Myxococcus landrumus sp. nov., Nannocystis bai.</title>
        <authorList>
            <person name="Ahearne A."/>
            <person name="Stevens C."/>
            <person name="Dowd S."/>
        </authorList>
    </citation>
    <scope>NUCLEOTIDE SEQUENCE [LARGE SCALE GENOMIC DNA]</scope>
    <source>
        <strain evidence="1 2">WIWO2</strain>
    </source>
</reference>
<comment type="caution">
    <text evidence="1">The sequence shown here is derived from an EMBL/GenBank/DDBJ whole genome shotgun (WGS) entry which is preliminary data.</text>
</comment>